<protein>
    <submittedName>
        <fullName evidence="2">Uncharacterized protein</fullName>
    </submittedName>
</protein>
<dbReference type="EMBL" id="KK914367">
    <property type="protein sequence ID" value="KDP38282.1"/>
    <property type="molecule type" value="Genomic_DNA"/>
</dbReference>
<proteinExistence type="predicted"/>
<dbReference type="Proteomes" id="UP000027138">
    <property type="component" value="Unassembled WGS sequence"/>
</dbReference>
<evidence type="ECO:0000256" key="1">
    <source>
        <dbReference type="SAM" id="MobiDB-lite"/>
    </source>
</evidence>
<gene>
    <name evidence="2" type="ORF">JCGZ_05168</name>
</gene>
<dbReference type="AlphaFoldDB" id="A0A067KQ95"/>
<sequence length="56" mass="5931">MGFVRTPTKAVGSYGGGDDASHIARGVPPRVGVSWGSSERRLRQLSLMGVGMMRPT</sequence>
<keyword evidence="3" id="KW-1185">Reference proteome</keyword>
<organism evidence="2 3">
    <name type="scientific">Jatropha curcas</name>
    <name type="common">Barbados nut</name>
    <dbReference type="NCBI Taxonomy" id="180498"/>
    <lineage>
        <taxon>Eukaryota</taxon>
        <taxon>Viridiplantae</taxon>
        <taxon>Streptophyta</taxon>
        <taxon>Embryophyta</taxon>
        <taxon>Tracheophyta</taxon>
        <taxon>Spermatophyta</taxon>
        <taxon>Magnoliopsida</taxon>
        <taxon>eudicotyledons</taxon>
        <taxon>Gunneridae</taxon>
        <taxon>Pentapetalae</taxon>
        <taxon>rosids</taxon>
        <taxon>fabids</taxon>
        <taxon>Malpighiales</taxon>
        <taxon>Euphorbiaceae</taxon>
        <taxon>Crotonoideae</taxon>
        <taxon>Jatropheae</taxon>
        <taxon>Jatropha</taxon>
    </lineage>
</organism>
<evidence type="ECO:0000313" key="3">
    <source>
        <dbReference type="Proteomes" id="UP000027138"/>
    </source>
</evidence>
<accession>A0A067KQ95</accession>
<feature type="region of interest" description="Disordered" evidence="1">
    <location>
        <begin position="1"/>
        <end position="30"/>
    </location>
</feature>
<evidence type="ECO:0000313" key="2">
    <source>
        <dbReference type="EMBL" id="KDP38282.1"/>
    </source>
</evidence>
<reference evidence="2 3" key="1">
    <citation type="journal article" date="2014" name="PLoS ONE">
        <title>Global Analysis of Gene Expression Profiles in Physic Nut (Jatropha curcas L.) Seedlings Exposed to Salt Stress.</title>
        <authorList>
            <person name="Zhang L."/>
            <person name="Zhang C."/>
            <person name="Wu P."/>
            <person name="Chen Y."/>
            <person name="Li M."/>
            <person name="Jiang H."/>
            <person name="Wu G."/>
        </authorList>
    </citation>
    <scope>NUCLEOTIDE SEQUENCE [LARGE SCALE GENOMIC DNA]</scope>
    <source>
        <strain evidence="3">cv. GZQX0401</strain>
        <tissue evidence="2">Young leaves</tissue>
    </source>
</reference>
<name>A0A067KQ95_JATCU</name>